<comment type="caution">
    <text evidence="2">The sequence shown here is derived from an EMBL/GenBank/DDBJ whole genome shotgun (WGS) entry which is preliminary data.</text>
</comment>
<evidence type="ECO:0000259" key="1">
    <source>
        <dbReference type="Pfam" id="PF01814"/>
    </source>
</evidence>
<evidence type="ECO:0000313" key="3">
    <source>
        <dbReference type="Proteomes" id="UP001642405"/>
    </source>
</evidence>
<keyword evidence="3" id="KW-1185">Reference proteome</keyword>
<accession>A0ABP0AS78</accession>
<organism evidence="2 3">
    <name type="scientific">Sporothrix curviconia</name>
    <dbReference type="NCBI Taxonomy" id="1260050"/>
    <lineage>
        <taxon>Eukaryota</taxon>
        <taxon>Fungi</taxon>
        <taxon>Dikarya</taxon>
        <taxon>Ascomycota</taxon>
        <taxon>Pezizomycotina</taxon>
        <taxon>Sordariomycetes</taxon>
        <taxon>Sordariomycetidae</taxon>
        <taxon>Ophiostomatales</taxon>
        <taxon>Ophiostomataceae</taxon>
        <taxon>Sporothrix</taxon>
    </lineage>
</organism>
<dbReference type="InterPro" id="IPR053206">
    <property type="entry name" value="Dimeric_xanthone_biosynth"/>
</dbReference>
<name>A0ABP0AS78_9PEZI</name>
<dbReference type="PANTHER" id="PTHR38048">
    <property type="entry name" value="EXPRESSED PROTEIN"/>
    <property type="match status" value="1"/>
</dbReference>
<evidence type="ECO:0000313" key="2">
    <source>
        <dbReference type="EMBL" id="CAK7210093.1"/>
    </source>
</evidence>
<reference evidence="2 3" key="1">
    <citation type="submission" date="2024-01" db="EMBL/GenBank/DDBJ databases">
        <authorList>
            <person name="Allen C."/>
            <person name="Tagirdzhanova G."/>
        </authorList>
    </citation>
    <scope>NUCLEOTIDE SEQUENCE [LARGE SCALE GENOMIC DNA]</scope>
</reference>
<dbReference type="Gene3D" id="1.20.120.520">
    <property type="entry name" value="nmb1532 protein domain like"/>
    <property type="match status" value="1"/>
</dbReference>
<proteinExistence type="predicted"/>
<feature type="domain" description="Hemerythrin-like" evidence="1">
    <location>
        <begin position="42"/>
        <end position="159"/>
    </location>
</feature>
<sequence length="255" mass="28667">MAPVYADHPFSLIPDPRPEGVNTVDDMFDDVATEMACVHNCLIRGINAIYLQAPHIQPADQKAFLNFASLWGKMISLHHTEEEAIFFPGIEKIAGEPGIMSGNVEQHHLFHDGLEQFVAYVQACLEGKEAYDGKALVGIIDSFGAVLTEHLVDEIKVLMDLRKYGTEQFKEYPAITKALAEAALANAGATTGIIFVLTCLDVNYEGGRWTKFPPVPWLINMMFRYIHFWVHLDWWKFGPCDRLGNMKPLYAVPKE</sequence>
<protein>
    <recommendedName>
        <fullName evidence="1">Hemerythrin-like domain-containing protein</fullName>
    </recommendedName>
</protein>
<dbReference type="InterPro" id="IPR012312">
    <property type="entry name" value="Hemerythrin-like"/>
</dbReference>
<dbReference type="CDD" id="cd12108">
    <property type="entry name" value="Hr-like"/>
    <property type="match status" value="1"/>
</dbReference>
<dbReference type="Proteomes" id="UP001642405">
    <property type="component" value="Unassembled WGS sequence"/>
</dbReference>
<dbReference type="Pfam" id="PF01814">
    <property type="entry name" value="Hemerythrin"/>
    <property type="match status" value="1"/>
</dbReference>
<gene>
    <name evidence="2" type="ORF">SCUCBS95973_000675</name>
</gene>
<dbReference type="EMBL" id="CAWUHB010000002">
    <property type="protein sequence ID" value="CAK7210093.1"/>
    <property type="molecule type" value="Genomic_DNA"/>
</dbReference>
<dbReference type="PANTHER" id="PTHR38048:SF2">
    <property type="entry name" value="HEMERYTHRIN-LIKE DOMAIN-CONTAINING PROTEIN"/>
    <property type="match status" value="1"/>
</dbReference>